<dbReference type="SUPFAM" id="SSF53098">
    <property type="entry name" value="Ribonuclease H-like"/>
    <property type="match status" value="1"/>
</dbReference>
<protein>
    <submittedName>
        <fullName evidence="2">Protein Exd1 homolog</fullName>
    </submittedName>
</protein>
<evidence type="ECO:0000313" key="1">
    <source>
        <dbReference type="Proteomes" id="UP000504634"/>
    </source>
</evidence>
<gene>
    <name evidence="2" type="primary">LOC115620983</name>
</gene>
<dbReference type="PANTHER" id="PTHR46628">
    <property type="entry name" value="PIRNA BIOGENESIS PROTEIN EXD1"/>
    <property type="match status" value="1"/>
</dbReference>
<dbReference type="Proteomes" id="UP000504634">
    <property type="component" value="Unplaced"/>
</dbReference>
<dbReference type="GO" id="GO:1990923">
    <property type="term" value="C:PET complex"/>
    <property type="evidence" value="ECO:0007669"/>
    <property type="project" value="TreeGrafter"/>
</dbReference>
<dbReference type="Gene3D" id="3.30.420.10">
    <property type="entry name" value="Ribonuclease H-like superfamily/Ribonuclease H"/>
    <property type="match status" value="1"/>
</dbReference>
<dbReference type="OrthoDB" id="26838at2759"/>
<dbReference type="InterPro" id="IPR052144">
    <property type="entry name" value="piRNA_biogenesis_EXD1"/>
</dbReference>
<reference evidence="2" key="1">
    <citation type="submission" date="2025-08" db="UniProtKB">
        <authorList>
            <consortium name="RefSeq"/>
        </authorList>
    </citation>
    <scope>IDENTIFICATION</scope>
    <source>
        <strain evidence="2">11010-0011.00</strain>
        <tissue evidence="2">Whole body</tissue>
    </source>
</reference>
<evidence type="ECO:0000313" key="2">
    <source>
        <dbReference type="RefSeq" id="XP_030370363.1"/>
    </source>
</evidence>
<dbReference type="AlphaFoldDB" id="A0A6J2T5G4"/>
<organism evidence="1 2">
    <name type="scientific">Drosophila lebanonensis</name>
    <name type="common">Fruit fly</name>
    <name type="synonym">Scaptodrosophila lebanonensis</name>
    <dbReference type="NCBI Taxonomy" id="7225"/>
    <lineage>
        <taxon>Eukaryota</taxon>
        <taxon>Metazoa</taxon>
        <taxon>Ecdysozoa</taxon>
        <taxon>Arthropoda</taxon>
        <taxon>Hexapoda</taxon>
        <taxon>Insecta</taxon>
        <taxon>Pterygota</taxon>
        <taxon>Neoptera</taxon>
        <taxon>Endopterygota</taxon>
        <taxon>Diptera</taxon>
        <taxon>Brachycera</taxon>
        <taxon>Muscomorpha</taxon>
        <taxon>Ephydroidea</taxon>
        <taxon>Drosophilidae</taxon>
        <taxon>Scaptodrosophila</taxon>
    </lineage>
</organism>
<dbReference type="GeneID" id="115620983"/>
<dbReference type="InterPro" id="IPR036397">
    <property type="entry name" value="RNaseH_sf"/>
</dbReference>
<dbReference type="InterPro" id="IPR012337">
    <property type="entry name" value="RNaseH-like_sf"/>
</dbReference>
<sequence length="281" mass="32257">MSEKKAEKLIGCGQWKNDASRFSDEGSSTDDNDSFISVISHSDMDISKISAPLTSMLPHELDSIDQKIQQLVYINQTDKNYHCALQDIRDQSIVSMIFEPSFYGHHQRTSVIVVATANNTYIFDMQALYVVFKDLRKLLEADHPRKIVHYSHRICNQLLSVHNVKLGGICDTFVALCIARKQNKPSTLTEAIALVLKVSLTEPNEIVESRRLFKARPLYQYQLDYLAKLALYQEKLHDRLLYEVVCEKMLRMTEEFSESFDQIELSSDKMLGMQQPNDKGI</sequence>
<dbReference type="GO" id="GO:0034587">
    <property type="term" value="P:piRNA processing"/>
    <property type="evidence" value="ECO:0007669"/>
    <property type="project" value="TreeGrafter"/>
</dbReference>
<proteinExistence type="predicted"/>
<accession>A0A6J2T5G4</accession>
<dbReference type="PANTHER" id="PTHR46628:SF1">
    <property type="entry name" value="PIRNA BIOGENESIS PROTEIN EXD1"/>
    <property type="match status" value="1"/>
</dbReference>
<name>A0A6J2T5G4_DROLE</name>
<dbReference type="RefSeq" id="XP_030370363.1">
    <property type="nucleotide sequence ID" value="XM_030514503.1"/>
</dbReference>
<dbReference type="GO" id="GO:0003676">
    <property type="term" value="F:nucleic acid binding"/>
    <property type="evidence" value="ECO:0007669"/>
    <property type="project" value="InterPro"/>
</dbReference>
<keyword evidence="1" id="KW-1185">Reference proteome</keyword>